<organism evidence="1 2">
    <name type="scientific">Dryococelus australis</name>
    <dbReference type="NCBI Taxonomy" id="614101"/>
    <lineage>
        <taxon>Eukaryota</taxon>
        <taxon>Metazoa</taxon>
        <taxon>Ecdysozoa</taxon>
        <taxon>Arthropoda</taxon>
        <taxon>Hexapoda</taxon>
        <taxon>Insecta</taxon>
        <taxon>Pterygota</taxon>
        <taxon>Neoptera</taxon>
        <taxon>Polyneoptera</taxon>
        <taxon>Phasmatodea</taxon>
        <taxon>Verophasmatodea</taxon>
        <taxon>Anareolatae</taxon>
        <taxon>Phasmatidae</taxon>
        <taxon>Eurycanthinae</taxon>
        <taxon>Dryococelus</taxon>
    </lineage>
</organism>
<dbReference type="EMBL" id="JARBHB010000002">
    <property type="protein sequence ID" value="KAJ8893390.1"/>
    <property type="molecule type" value="Genomic_DNA"/>
</dbReference>
<name>A0ABQ9I9P4_9NEOP</name>
<accession>A0ABQ9I9P4</accession>
<keyword evidence="2" id="KW-1185">Reference proteome</keyword>
<evidence type="ECO:0000313" key="2">
    <source>
        <dbReference type="Proteomes" id="UP001159363"/>
    </source>
</evidence>
<reference evidence="1 2" key="1">
    <citation type="submission" date="2023-02" db="EMBL/GenBank/DDBJ databases">
        <title>LHISI_Scaffold_Assembly.</title>
        <authorList>
            <person name="Stuart O.P."/>
            <person name="Cleave R."/>
            <person name="Magrath M.J.L."/>
            <person name="Mikheyev A.S."/>
        </authorList>
    </citation>
    <scope>NUCLEOTIDE SEQUENCE [LARGE SCALE GENOMIC DNA]</scope>
    <source>
        <strain evidence="1">Daus_M_001</strain>
        <tissue evidence="1">Leg muscle</tissue>
    </source>
</reference>
<comment type="caution">
    <text evidence="1">The sequence shown here is derived from an EMBL/GenBank/DDBJ whole genome shotgun (WGS) entry which is preliminary data.</text>
</comment>
<proteinExistence type="predicted"/>
<evidence type="ECO:0000313" key="1">
    <source>
        <dbReference type="EMBL" id="KAJ8893390.1"/>
    </source>
</evidence>
<protein>
    <submittedName>
        <fullName evidence="1">Uncharacterized protein</fullName>
    </submittedName>
</protein>
<gene>
    <name evidence="1" type="ORF">PR048_005981</name>
</gene>
<sequence>MDVEKWAIKDKTVGTINKRQEKEKGLKENLSKIITPCEPRAHQADISFTAFSCKVMSKDNIFILDLGATNHLVVGSLEENITLTHSGVIKTTNGGNMIATRAEKFMGDYGIGTISFEALIVTGLNNKNLLSVSK</sequence>
<dbReference type="Proteomes" id="UP001159363">
    <property type="component" value="Chromosome 2"/>
</dbReference>